<protein>
    <recommendedName>
        <fullName evidence="7">HAT C-terminal dimerisation domain-containing protein</fullName>
    </recommendedName>
</protein>
<accession>A0A409YYW8</accession>
<comment type="subcellular location">
    <subcellularLocation>
        <location evidence="1">Nucleus</location>
    </subcellularLocation>
</comment>
<dbReference type="AlphaFoldDB" id="A0A409YYW8"/>
<reference evidence="8 9" key="1">
    <citation type="journal article" date="2018" name="Evol. Lett.">
        <title>Horizontal gene cluster transfer increased hallucinogenic mushroom diversity.</title>
        <authorList>
            <person name="Reynolds H.T."/>
            <person name="Vijayakumar V."/>
            <person name="Gluck-Thaler E."/>
            <person name="Korotkin H.B."/>
            <person name="Matheny P.B."/>
            <person name="Slot J.C."/>
        </authorList>
    </citation>
    <scope>NUCLEOTIDE SEQUENCE [LARGE SCALE GENOMIC DNA]</scope>
    <source>
        <strain evidence="8 9">2629</strain>
    </source>
</reference>
<dbReference type="GO" id="GO:0005634">
    <property type="term" value="C:nucleus"/>
    <property type="evidence" value="ECO:0007669"/>
    <property type="project" value="UniProtKB-SubCell"/>
</dbReference>
<dbReference type="InParanoid" id="A0A409YYW8"/>
<evidence type="ECO:0000256" key="2">
    <source>
        <dbReference type="ARBA" id="ARBA00022723"/>
    </source>
</evidence>
<evidence type="ECO:0000256" key="6">
    <source>
        <dbReference type="SAM" id="MobiDB-lite"/>
    </source>
</evidence>
<dbReference type="GO" id="GO:0046983">
    <property type="term" value="F:protein dimerization activity"/>
    <property type="evidence" value="ECO:0007669"/>
    <property type="project" value="InterPro"/>
</dbReference>
<dbReference type="PANTHER" id="PTHR46481:SF10">
    <property type="entry name" value="ZINC FINGER BED DOMAIN-CONTAINING PROTEIN 39"/>
    <property type="match status" value="1"/>
</dbReference>
<dbReference type="InterPro" id="IPR012337">
    <property type="entry name" value="RNaseH-like_sf"/>
</dbReference>
<gene>
    <name evidence="8" type="ORF">CVT24_001388</name>
</gene>
<feature type="compositionally biased region" description="Polar residues" evidence="6">
    <location>
        <begin position="129"/>
        <end position="149"/>
    </location>
</feature>
<evidence type="ECO:0000313" key="9">
    <source>
        <dbReference type="Proteomes" id="UP000284842"/>
    </source>
</evidence>
<dbReference type="Proteomes" id="UP000284842">
    <property type="component" value="Unassembled WGS sequence"/>
</dbReference>
<organism evidence="8 9">
    <name type="scientific">Panaeolus cyanescens</name>
    <dbReference type="NCBI Taxonomy" id="181874"/>
    <lineage>
        <taxon>Eukaryota</taxon>
        <taxon>Fungi</taxon>
        <taxon>Dikarya</taxon>
        <taxon>Basidiomycota</taxon>
        <taxon>Agaricomycotina</taxon>
        <taxon>Agaricomycetes</taxon>
        <taxon>Agaricomycetidae</taxon>
        <taxon>Agaricales</taxon>
        <taxon>Agaricineae</taxon>
        <taxon>Galeropsidaceae</taxon>
        <taxon>Panaeolus</taxon>
    </lineage>
</organism>
<proteinExistence type="predicted"/>
<dbReference type="Pfam" id="PF05699">
    <property type="entry name" value="Dimer_Tnp_hAT"/>
    <property type="match status" value="1"/>
</dbReference>
<evidence type="ECO:0000259" key="7">
    <source>
        <dbReference type="Pfam" id="PF05699"/>
    </source>
</evidence>
<feature type="compositionally biased region" description="Basic and acidic residues" evidence="6">
    <location>
        <begin position="171"/>
        <end position="186"/>
    </location>
</feature>
<keyword evidence="4" id="KW-0862">Zinc</keyword>
<dbReference type="InterPro" id="IPR008906">
    <property type="entry name" value="HATC_C_dom"/>
</dbReference>
<dbReference type="EMBL" id="NHTK01000078">
    <property type="protein sequence ID" value="PPR08201.1"/>
    <property type="molecule type" value="Genomic_DNA"/>
</dbReference>
<evidence type="ECO:0000256" key="1">
    <source>
        <dbReference type="ARBA" id="ARBA00004123"/>
    </source>
</evidence>
<name>A0A409YYW8_9AGAR</name>
<keyword evidence="2" id="KW-0479">Metal-binding</keyword>
<keyword evidence="5" id="KW-0539">Nucleus</keyword>
<evidence type="ECO:0000256" key="3">
    <source>
        <dbReference type="ARBA" id="ARBA00022771"/>
    </source>
</evidence>
<evidence type="ECO:0000256" key="5">
    <source>
        <dbReference type="ARBA" id="ARBA00023242"/>
    </source>
</evidence>
<comment type="caution">
    <text evidence="8">The sequence shown here is derived from an EMBL/GenBank/DDBJ whole genome shotgun (WGS) entry which is preliminary data.</text>
</comment>
<feature type="region of interest" description="Disordered" evidence="6">
    <location>
        <begin position="123"/>
        <end position="186"/>
    </location>
</feature>
<sequence>MHGFSRLFLCARTQELLSFEKTPTLSVALPAFEILVDSWLTLQQTIPELAHYIGVGIAKIQEYVTKGRKSRIYALAMIINPSSKLTWMEQQWSSDEVANAREWMIEARAASVRRVFTLPTLPGSHSPLPANQVQSMSPVPATPTRSPTSHAPDHEQVHQPPQPPSPTLTPEEVRAREEEEVQRDRHMAEAEFNKYIDAGLMDEMPTGCDLVKFWDISEQTYPLMFRVALDVLPVQASAVPCERVFSSSKETCTMRRNRIRPKLQEVLQCLKYSRKQKRLDFNEGYLAREEDYAIDGRVTVAALQELLELGKIDEIQTLLAEAHQFEQSNLDT</sequence>
<keyword evidence="9" id="KW-1185">Reference proteome</keyword>
<dbReference type="InterPro" id="IPR052035">
    <property type="entry name" value="ZnF_BED_domain_contain"/>
</dbReference>
<dbReference type="PANTHER" id="PTHR46481">
    <property type="entry name" value="ZINC FINGER BED DOMAIN-CONTAINING PROTEIN 4"/>
    <property type="match status" value="1"/>
</dbReference>
<dbReference type="OrthoDB" id="2790258at2759"/>
<keyword evidence="3" id="KW-0863">Zinc-finger</keyword>
<dbReference type="GO" id="GO:0008270">
    <property type="term" value="F:zinc ion binding"/>
    <property type="evidence" value="ECO:0007669"/>
    <property type="project" value="UniProtKB-KW"/>
</dbReference>
<evidence type="ECO:0000313" key="8">
    <source>
        <dbReference type="EMBL" id="PPR08201.1"/>
    </source>
</evidence>
<evidence type="ECO:0000256" key="4">
    <source>
        <dbReference type="ARBA" id="ARBA00022833"/>
    </source>
</evidence>
<feature type="domain" description="HAT C-terminal dimerisation" evidence="7">
    <location>
        <begin position="191"/>
        <end position="271"/>
    </location>
</feature>
<dbReference type="SUPFAM" id="SSF53098">
    <property type="entry name" value="Ribonuclease H-like"/>
    <property type="match status" value="1"/>
</dbReference>